<sequence>MGLTAFEPSAWRCPKGVELLPVSISRDGRLTGRTRSHLVPWFGGPSRIYRQILVGPEHVGSIIIANWARPCLPKFCMVSWNPIQTPVDSPWQWLATLVFGGFNFEQFTVPEFTPQMIDAQKVGIGGFVLCCKDKRRTLSGAS</sequence>
<dbReference type="EMBL" id="JAXQNO010000004">
    <property type="protein sequence ID" value="KAK4799659.1"/>
    <property type="molecule type" value="Genomic_DNA"/>
</dbReference>
<dbReference type="Proteomes" id="UP001346149">
    <property type="component" value="Unassembled WGS sequence"/>
</dbReference>
<dbReference type="AlphaFoldDB" id="A0AAN7M6B8"/>
<evidence type="ECO:0000313" key="2">
    <source>
        <dbReference type="Proteomes" id="UP001346149"/>
    </source>
</evidence>
<protein>
    <submittedName>
        <fullName evidence="1">Uncharacterized protein</fullName>
    </submittedName>
</protein>
<comment type="caution">
    <text evidence="1">The sequence shown here is derived from an EMBL/GenBank/DDBJ whole genome shotgun (WGS) entry which is preliminary data.</text>
</comment>
<gene>
    <name evidence="1" type="ORF">SAY86_025024</name>
</gene>
<accession>A0AAN7M6B8</accession>
<name>A0AAN7M6B8_TRANT</name>
<keyword evidence="2" id="KW-1185">Reference proteome</keyword>
<organism evidence="1 2">
    <name type="scientific">Trapa natans</name>
    <name type="common">Water chestnut</name>
    <dbReference type="NCBI Taxonomy" id="22666"/>
    <lineage>
        <taxon>Eukaryota</taxon>
        <taxon>Viridiplantae</taxon>
        <taxon>Streptophyta</taxon>
        <taxon>Embryophyta</taxon>
        <taxon>Tracheophyta</taxon>
        <taxon>Spermatophyta</taxon>
        <taxon>Magnoliopsida</taxon>
        <taxon>eudicotyledons</taxon>
        <taxon>Gunneridae</taxon>
        <taxon>Pentapetalae</taxon>
        <taxon>rosids</taxon>
        <taxon>malvids</taxon>
        <taxon>Myrtales</taxon>
        <taxon>Lythraceae</taxon>
        <taxon>Trapa</taxon>
    </lineage>
</organism>
<evidence type="ECO:0000313" key="1">
    <source>
        <dbReference type="EMBL" id="KAK4799659.1"/>
    </source>
</evidence>
<proteinExistence type="predicted"/>
<reference evidence="1 2" key="1">
    <citation type="journal article" date="2023" name="Hortic Res">
        <title>Pangenome of water caltrop reveals structural variations and asymmetric subgenome divergence after allopolyploidization.</title>
        <authorList>
            <person name="Zhang X."/>
            <person name="Chen Y."/>
            <person name="Wang L."/>
            <person name="Yuan Y."/>
            <person name="Fang M."/>
            <person name="Shi L."/>
            <person name="Lu R."/>
            <person name="Comes H.P."/>
            <person name="Ma Y."/>
            <person name="Chen Y."/>
            <person name="Huang G."/>
            <person name="Zhou Y."/>
            <person name="Zheng Z."/>
            <person name="Qiu Y."/>
        </authorList>
    </citation>
    <scope>NUCLEOTIDE SEQUENCE [LARGE SCALE GENOMIC DNA]</scope>
    <source>
        <strain evidence="1">F231</strain>
    </source>
</reference>